<evidence type="ECO:0000313" key="2">
    <source>
        <dbReference type="Proteomes" id="UP000240760"/>
    </source>
</evidence>
<dbReference type="AlphaFoldDB" id="A0A2T4CCY7"/>
<organism evidence="1 2">
    <name type="scientific">Trichoderma longibrachiatum ATCC 18648</name>
    <dbReference type="NCBI Taxonomy" id="983965"/>
    <lineage>
        <taxon>Eukaryota</taxon>
        <taxon>Fungi</taxon>
        <taxon>Dikarya</taxon>
        <taxon>Ascomycota</taxon>
        <taxon>Pezizomycotina</taxon>
        <taxon>Sordariomycetes</taxon>
        <taxon>Hypocreomycetidae</taxon>
        <taxon>Hypocreales</taxon>
        <taxon>Hypocreaceae</taxon>
        <taxon>Trichoderma</taxon>
    </lineage>
</organism>
<proteinExistence type="predicted"/>
<evidence type="ECO:0000313" key="1">
    <source>
        <dbReference type="EMBL" id="PTB79415.1"/>
    </source>
</evidence>
<accession>A0A2T4CCY7</accession>
<keyword evidence="2" id="KW-1185">Reference proteome</keyword>
<protein>
    <submittedName>
        <fullName evidence="1">Uncharacterized protein</fullName>
    </submittedName>
</protein>
<reference evidence="1 2" key="1">
    <citation type="submission" date="2016-07" db="EMBL/GenBank/DDBJ databases">
        <title>Multiple horizontal gene transfer events from other fungi enriched the ability of initially mycotrophic Trichoderma (Ascomycota) to feed on dead plant biomass.</title>
        <authorList>
            <consortium name="DOE Joint Genome Institute"/>
            <person name="Aerts A."/>
            <person name="Atanasova L."/>
            <person name="Chenthamara K."/>
            <person name="Zhang J."/>
            <person name="Grujic M."/>
            <person name="Henrissat B."/>
            <person name="Kuo A."/>
            <person name="Salamov A."/>
            <person name="Lipzen A."/>
            <person name="Labutti K."/>
            <person name="Barry K."/>
            <person name="Miao Y."/>
            <person name="Rahimi M.J."/>
            <person name="Shen Q."/>
            <person name="Grigoriev I.V."/>
            <person name="Kubicek C.P."/>
            <person name="Druzhinina I.S."/>
        </authorList>
    </citation>
    <scope>NUCLEOTIDE SEQUENCE [LARGE SCALE GENOMIC DNA]</scope>
    <source>
        <strain evidence="1 2">ATCC 18648</strain>
    </source>
</reference>
<dbReference type="EMBL" id="KZ679128">
    <property type="protein sequence ID" value="PTB79415.1"/>
    <property type="molecule type" value="Genomic_DNA"/>
</dbReference>
<sequence>MRCDRAHGLGRSAYCIDPFVYRHSPVGLSLFFWSRTTIYMDSSRGAGLDFANHLDYADTLE</sequence>
<gene>
    <name evidence="1" type="ORF">M440DRAFT_1326872</name>
</gene>
<name>A0A2T4CCY7_TRILO</name>
<dbReference type="Proteomes" id="UP000240760">
    <property type="component" value="Unassembled WGS sequence"/>
</dbReference>